<organism evidence="1 2">
    <name type="scientific">Pedobacter lusitanus</name>
    <dbReference type="NCBI Taxonomy" id="1503925"/>
    <lineage>
        <taxon>Bacteria</taxon>
        <taxon>Pseudomonadati</taxon>
        <taxon>Bacteroidota</taxon>
        <taxon>Sphingobacteriia</taxon>
        <taxon>Sphingobacteriales</taxon>
        <taxon>Sphingobacteriaceae</taxon>
        <taxon>Pedobacter</taxon>
    </lineage>
</organism>
<gene>
    <name evidence="1" type="ORF">TH53_12190</name>
</gene>
<dbReference type="Proteomes" id="UP000032049">
    <property type="component" value="Unassembled WGS sequence"/>
</dbReference>
<name>A0A0D0GI06_9SPHI</name>
<keyword evidence="2" id="KW-1185">Reference proteome</keyword>
<evidence type="ECO:0008006" key="3">
    <source>
        <dbReference type="Google" id="ProtNLM"/>
    </source>
</evidence>
<dbReference type="STRING" id="1503925.TH53_12190"/>
<accession>A0A0D0GI06</accession>
<evidence type="ECO:0000313" key="1">
    <source>
        <dbReference type="EMBL" id="KIO76862.1"/>
    </source>
</evidence>
<protein>
    <recommendedName>
        <fullName evidence="3">RHS repeat-associated core domain-containing protein</fullName>
    </recommendedName>
</protein>
<proteinExistence type="predicted"/>
<sequence length="228" mass="24188">MRRHSPYNYAFNNPIRFVDPDGRAPQGPGPNGTPILGLPLMKLFLSYQKAIMKMGMNNVASVLNTVSNANNAGMAKGKVKAEYTAAANQGVKNLAVGLALGEATGGLLGQIGKGLKGVAGTEVSVAANSGTTVIGETMKRVSTAASEIPGARTLNTMPNFTGTADQVTSQMMQYNRQWILNEMRSGGTILDIGADVNRATPSIFYQMEQNMLKNYQVLHPGSLNIVNP</sequence>
<reference evidence="1 2" key="1">
    <citation type="submission" date="2015-01" db="EMBL/GenBank/DDBJ databases">
        <title>Draft genome sequence of Pedobacter sp. NL19 isolated from sludge of an effluent treatment pond in an abandoned uranium mine.</title>
        <authorList>
            <person name="Santos T."/>
            <person name="Caetano T."/>
            <person name="Covas C."/>
            <person name="Cruz A."/>
            <person name="Mendo S."/>
        </authorList>
    </citation>
    <scope>NUCLEOTIDE SEQUENCE [LARGE SCALE GENOMIC DNA]</scope>
    <source>
        <strain evidence="1 2">NL19</strain>
    </source>
</reference>
<dbReference type="EMBL" id="JXRA01000052">
    <property type="protein sequence ID" value="KIO76862.1"/>
    <property type="molecule type" value="Genomic_DNA"/>
</dbReference>
<comment type="caution">
    <text evidence="1">The sequence shown here is derived from an EMBL/GenBank/DDBJ whole genome shotgun (WGS) entry which is preliminary data.</text>
</comment>
<dbReference type="AlphaFoldDB" id="A0A0D0GI06"/>
<evidence type="ECO:0000313" key="2">
    <source>
        <dbReference type="Proteomes" id="UP000032049"/>
    </source>
</evidence>